<evidence type="ECO:0000259" key="2">
    <source>
        <dbReference type="Pfam" id="PF02754"/>
    </source>
</evidence>
<dbReference type="EMBL" id="CP107246">
    <property type="protein sequence ID" value="WIM05539.1"/>
    <property type="molecule type" value="Genomic_DNA"/>
</dbReference>
<dbReference type="Proteomes" id="UP001234916">
    <property type="component" value="Chromosome"/>
</dbReference>
<evidence type="ECO:0000313" key="3">
    <source>
        <dbReference type="EMBL" id="WIM05539.1"/>
    </source>
</evidence>
<organism evidence="3">
    <name type="scientific">Candidatus Nitricoxidivorans perseverans</name>
    <dbReference type="NCBI Taxonomy" id="2975601"/>
    <lineage>
        <taxon>Bacteria</taxon>
        <taxon>Pseudomonadati</taxon>
        <taxon>Pseudomonadota</taxon>
        <taxon>Betaproteobacteria</taxon>
        <taxon>Nitrosomonadales</taxon>
        <taxon>Sterolibacteriaceae</taxon>
        <taxon>Candidatus Nitricoxidivorans</taxon>
    </lineage>
</organism>
<evidence type="ECO:0000256" key="1">
    <source>
        <dbReference type="ARBA" id="ARBA00023002"/>
    </source>
</evidence>
<dbReference type="AlphaFoldDB" id="A0AA49FKM4"/>
<dbReference type="GO" id="GO:0016491">
    <property type="term" value="F:oxidoreductase activity"/>
    <property type="evidence" value="ECO:0007669"/>
    <property type="project" value="UniProtKB-KW"/>
</dbReference>
<dbReference type="Pfam" id="PF02754">
    <property type="entry name" value="CCG"/>
    <property type="match status" value="2"/>
</dbReference>
<protein>
    <submittedName>
        <fullName evidence="3">CoB--CoM heterodisulfide reductase iron-sulfur subunit B family protein</fullName>
    </submittedName>
</protein>
<reference evidence="3" key="1">
    <citation type="journal article" date="2023" name="Nat. Microbiol.">
        <title>Enrichment and characterization of a nitric oxide-reducing microbial community in a continuous bioreactor.</title>
        <authorList>
            <person name="Garrido-Amador P."/>
            <person name="Stortenbeker N."/>
            <person name="Wessels H.J.C.T."/>
            <person name="Speth D.R."/>
            <person name="Garcia-Heredia I."/>
            <person name="Kartal B."/>
        </authorList>
    </citation>
    <scope>NUCLEOTIDE SEQUENCE</scope>
    <source>
        <strain evidence="3">MAG1</strain>
    </source>
</reference>
<dbReference type="Gene3D" id="3.40.50.11810">
    <property type="match status" value="1"/>
</dbReference>
<dbReference type="KEGG" id="npv:OHM77_12790"/>
<dbReference type="InterPro" id="IPR004017">
    <property type="entry name" value="Cys_rich_dom"/>
</dbReference>
<accession>A0AA49FKM4</accession>
<dbReference type="InterPro" id="IPR051278">
    <property type="entry name" value="HdrB/HdrD_reductase"/>
</dbReference>
<dbReference type="Gene3D" id="1.20.1050.140">
    <property type="match status" value="1"/>
</dbReference>
<gene>
    <name evidence="3" type="ORF">OHM77_12790</name>
</gene>
<dbReference type="PANTHER" id="PTHR42947:SF1">
    <property type="entry name" value="COB--COM HETERODISULFIDE REDUCTASE SUBUNIT B 1"/>
    <property type="match status" value="1"/>
</dbReference>
<dbReference type="PANTHER" id="PTHR42947">
    <property type="entry name" value="COB--COM HETERODISULFIDE REDUCTASE SUBUNIT B 1"/>
    <property type="match status" value="1"/>
</dbReference>
<keyword evidence="1" id="KW-0560">Oxidoreductase</keyword>
<feature type="domain" description="Cysteine-rich" evidence="2">
    <location>
        <begin position="6"/>
        <end position="87"/>
    </location>
</feature>
<sequence length="293" mass="32616">MTKLIYYPGCTLKNHARNFDVSTVSSMGKLDVEVAEMSRWNCCGTVHCLSSDNVMNRVAPVTNLIRVKEEGGSEFMTGCAMCYNTLKRANIDVKQRADMLETINEFVYLEETKYAGEVDVLHLLEYLRDRVTFDAMGKRVVKPLAGLKVACYYGCLLVRPKEVAFDDVENPTVMEDLVSALGATPVPFPLKADCCGAYHTVGKPEIIADRTNRIMGSAAEEEADLVIVSCPLCAYNLDFRQEDAKRMNPDFQHLPVLYFTQLMALAFGCDESALRLDLHHIDPKPALAARGLV</sequence>
<name>A0AA49FKM4_9PROT</name>
<feature type="domain" description="Cysteine-rich" evidence="2">
    <location>
        <begin position="149"/>
        <end position="238"/>
    </location>
</feature>
<proteinExistence type="predicted"/>